<reference evidence="3" key="1">
    <citation type="submission" date="2024-06" db="EMBL/GenBank/DDBJ databases">
        <title>Multi-omics analyses provide insights into the biosynthesis of the anticancer antibiotic pleurotin in Hohenbuehelia grisea.</title>
        <authorList>
            <person name="Weaver J.A."/>
            <person name="Alberti F."/>
        </authorList>
    </citation>
    <scope>NUCLEOTIDE SEQUENCE [LARGE SCALE GENOMIC DNA]</scope>
    <source>
        <strain evidence="3">T-177</strain>
    </source>
</reference>
<organism evidence="2 3">
    <name type="scientific">Hohenbuehelia grisea</name>
    <dbReference type="NCBI Taxonomy" id="104357"/>
    <lineage>
        <taxon>Eukaryota</taxon>
        <taxon>Fungi</taxon>
        <taxon>Dikarya</taxon>
        <taxon>Basidiomycota</taxon>
        <taxon>Agaricomycotina</taxon>
        <taxon>Agaricomycetes</taxon>
        <taxon>Agaricomycetidae</taxon>
        <taxon>Agaricales</taxon>
        <taxon>Pleurotineae</taxon>
        <taxon>Pleurotaceae</taxon>
        <taxon>Hohenbuehelia</taxon>
    </lineage>
</organism>
<proteinExistence type="predicted"/>
<feature type="compositionally biased region" description="Basic and acidic residues" evidence="1">
    <location>
        <begin position="155"/>
        <end position="175"/>
    </location>
</feature>
<evidence type="ECO:0000313" key="3">
    <source>
        <dbReference type="Proteomes" id="UP001556367"/>
    </source>
</evidence>
<evidence type="ECO:0000256" key="1">
    <source>
        <dbReference type="SAM" id="MobiDB-lite"/>
    </source>
</evidence>
<feature type="region of interest" description="Disordered" evidence="1">
    <location>
        <begin position="150"/>
        <end position="189"/>
    </location>
</feature>
<feature type="compositionally biased region" description="Low complexity" evidence="1">
    <location>
        <begin position="19"/>
        <end position="34"/>
    </location>
</feature>
<evidence type="ECO:0000313" key="2">
    <source>
        <dbReference type="EMBL" id="KAL0947549.1"/>
    </source>
</evidence>
<feature type="region of interest" description="Disordered" evidence="1">
    <location>
        <begin position="1"/>
        <end position="37"/>
    </location>
</feature>
<protein>
    <submittedName>
        <fullName evidence="2">Uncharacterized protein</fullName>
    </submittedName>
</protein>
<keyword evidence="3" id="KW-1185">Reference proteome</keyword>
<accession>A0ABR3IW98</accession>
<gene>
    <name evidence="2" type="ORF">HGRIS_013644</name>
</gene>
<dbReference type="EMBL" id="JASNQZ010000015">
    <property type="protein sequence ID" value="KAL0947549.1"/>
    <property type="molecule type" value="Genomic_DNA"/>
</dbReference>
<dbReference type="Proteomes" id="UP001556367">
    <property type="component" value="Unassembled WGS sequence"/>
</dbReference>
<name>A0ABR3IW98_9AGAR</name>
<sequence length="189" mass="19596">MAGAKKRSSDEAAGPTTRSSKAAKTDGAASASKAASKKGAKAALPSSAFKSQALPLHVNITHTPPTIPDEETVPAAPADPGFLGAVTLVPSSFATGSYGWKGSKRITVELENPGEGEDKEKVQVMLTYVFSTLAWFCEADELQRINATVVGSKQAPHDDAEEEAKADPQETEEKAAGVPGAESKADEVD</sequence>
<comment type="caution">
    <text evidence="2">The sequence shown here is derived from an EMBL/GenBank/DDBJ whole genome shotgun (WGS) entry which is preliminary data.</text>
</comment>